<dbReference type="EMBL" id="CP042912">
    <property type="protein sequence ID" value="QEG20996.1"/>
    <property type="molecule type" value="Genomic_DNA"/>
</dbReference>
<sequence length="64" mass="6905">MTHLTCSRSLWSNGWDATVMLGLEGKLPEIPIAFTSNTNTTSKKIAGLSAPMQKRTGCRTISPP</sequence>
<organism evidence="1 2">
    <name type="scientific">Mariniblastus fucicola</name>
    <dbReference type="NCBI Taxonomy" id="980251"/>
    <lineage>
        <taxon>Bacteria</taxon>
        <taxon>Pseudomonadati</taxon>
        <taxon>Planctomycetota</taxon>
        <taxon>Planctomycetia</taxon>
        <taxon>Pirellulales</taxon>
        <taxon>Pirellulaceae</taxon>
        <taxon>Mariniblastus</taxon>
    </lineage>
</organism>
<dbReference type="KEGG" id="mff:MFFC18_08470"/>
<dbReference type="Proteomes" id="UP000322214">
    <property type="component" value="Chromosome"/>
</dbReference>
<evidence type="ECO:0000313" key="1">
    <source>
        <dbReference type="EMBL" id="QEG20996.1"/>
    </source>
</evidence>
<proteinExistence type="predicted"/>
<keyword evidence="2" id="KW-1185">Reference proteome</keyword>
<reference evidence="1 2" key="1">
    <citation type="submission" date="2019-08" db="EMBL/GenBank/DDBJ databases">
        <title>Deep-cultivation of Planctomycetes and their phenomic and genomic characterization uncovers novel biology.</title>
        <authorList>
            <person name="Wiegand S."/>
            <person name="Jogler M."/>
            <person name="Boedeker C."/>
            <person name="Pinto D."/>
            <person name="Vollmers J."/>
            <person name="Rivas-Marin E."/>
            <person name="Kohn T."/>
            <person name="Peeters S.H."/>
            <person name="Heuer A."/>
            <person name="Rast P."/>
            <person name="Oberbeckmann S."/>
            <person name="Bunk B."/>
            <person name="Jeske O."/>
            <person name="Meyerdierks A."/>
            <person name="Storesund J.E."/>
            <person name="Kallscheuer N."/>
            <person name="Luecker S."/>
            <person name="Lage O.M."/>
            <person name="Pohl T."/>
            <person name="Merkel B.J."/>
            <person name="Hornburger P."/>
            <person name="Mueller R.-W."/>
            <person name="Bruemmer F."/>
            <person name="Labrenz M."/>
            <person name="Spormann A.M."/>
            <person name="Op den Camp H."/>
            <person name="Overmann J."/>
            <person name="Amann R."/>
            <person name="Jetten M.S.M."/>
            <person name="Mascher T."/>
            <person name="Medema M.H."/>
            <person name="Devos D.P."/>
            <person name="Kaster A.-K."/>
            <person name="Ovreas L."/>
            <person name="Rohde M."/>
            <person name="Galperin M.Y."/>
            <person name="Jogler C."/>
        </authorList>
    </citation>
    <scope>NUCLEOTIDE SEQUENCE [LARGE SCALE GENOMIC DNA]</scope>
    <source>
        <strain evidence="1 2">FC18</strain>
    </source>
</reference>
<gene>
    <name evidence="1" type="ORF">MFFC18_08470</name>
</gene>
<dbReference type="STRING" id="980251.GCA_001642875_02853"/>
<dbReference type="AlphaFoldDB" id="A0A5B9P8Q2"/>
<accession>A0A5B9P8Q2</accession>
<protein>
    <submittedName>
        <fullName evidence="1">Uncharacterized protein</fullName>
    </submittedName>
</protein>
<name>A0A5B9P8Q2_9BACT</name>
<evidence type="ECO:0000313" key="2">
    <source>
        <dbReference type="Proteomes" id="UP000322214"/>
    </source>
</evidence>